<dbReference type="Gene3D" id="3.30.497.10">
    <property type="entry name" value="Antithrombin, subunit I, domain 2"/>
    <property type="match status" value="1"/>
</dbReference>
<sequence>MAVSTRLAALGLILLVTACGAEAPAEPLPPALPVAQQVPTDMAELVAAMDTFGLDLLTSPTLADKPNLVVSPASVSLALQMVGAGAAGETAAQINKVLHLPEGVRPRMPAFDLTDLKVANTVWAQQGLALKPGFTDTLRNQFGAAMNEADFVKDSNGARARINKTVEDQTAGKIPDLFPPTSITPLTRVVLTNALYLKAAWAREFPKDRTRNEPFTRADGSTVSVPMMRNDPLKEPKAPLGYAEGPGYQVVTLPYRGGKLAFTVILPSSADALRAKGIATVLGEVQPADVQLAMPKFTARSGMDLKKTLEAAGMPLAFSAAADFSAITEQEPLRVDSVQHKTFVQVDEEGTEAAAATGVDAQLVSAPAVRTVTVDRPFIFVITDTATGAPLFLGRINDPTAG</sequence>
<dbReference type="Pfam" id="PF00079">
    <property type="entry name" value="Serpin"/>
    <property type="match status" value="1"/>
</dbReference>
<proteinExistence type="inferred from homology"/>
<gene>
    <name evidence="5" type="ORF">SAMN05661093_00283</name>
</gene>
<feature type="signal peptide" evidence="3">
    <location>
        <begin position="1"/>
        <end position="23"/>
    </location>
</feature>
<feature type="chain" id="PRO_5039099323" evidence="3">
    <location>
        <begin position="24"/>
        <end position="402"/>
    </location>
</feature>
<feature type="region of interest" description="Disordered" evidence="2">
    <location>
        <begin position="212"/>
        <end position="231"/>
    </location>
</feature>
<keyword evidence="3" id="KW-0732">Signal</keyword>
<evidence type="ECO:0000256" key="2">
    <source>
        <dbReference type="SAM" id="MobiDB-lite"/>
    </source>
</evidence>
<feature type="domain" description="Serpin" evidence="4">
    <location>
        <begin position="54"/>
        <end position="399"/>
    </location>
</feature>
<dbReference type="Proteomes" id="UP000192674">
    <property type="component" value="Unassembled WGS sequence"/>
</dbReference>
<dbReference type="PROSITE" id="PS00284">
    <property type="entry name" value="SERPIN"/>
    <property type="match status" value="1"/>
</dbReference>
<dbReference type="InterPro" id="IPR023796">
    <property type="entry name" value="Serpin_dom"/>
</dbReference>
<dbReference type="SUPFAM" id="SSF56574">
    <property type="entry name" value="Serpins"/>
    <property type="match status" value="1"/>
</dbReference>
<dbReference type="Gene3D" id="2.30.39.10">
    <property type="entry name" value="Alpha-1-antitrypsin, domain 1"/>
    <property type="match status" value="1"/>
</dbReference>
<dbReference type="GO" id="GO:0004867">
    <property type="term" value="F:serine-type endopeptidase inhibitor activity"/>
    <property type="evidence" value="ECO:0007669"/>
    <property type="project" value="InterPro"/>
</dbReference>
<dbReference type="RefSeq" id="WP_084424229.1">
    <property type="nucleotide sequence ID" value="NZ_FWXV01000001.1"/>
</dbReference>
<evidence type="ECO:0000259" key="4">
    <source>
        <dbReference type="SMART" id="SM00093"/>
    </source>
</evidence>
<evidence type="ECO:0000313" key="5">
    <source>
        <dbReference type="EMBL" id="SMC50877.1"/>
    </source>
</evidence>
<keyword evidence="6" id="KW-1185">Reference proteome</keyword>
<dbReference type="InterPro" id="IPR000215">
    <property type="entry name" value="Serpin_fam"/>
</dbReference>
<evidence type="ECO:0000256" key="1">
    <source>
        <dbReference type="RuleBase" id="RU000411"/>
    </source>
</evidence>
<evidence type="ECO:0000313" key="6">
    <source>
        <dbReference type="Proteomes" id="UP000192674"/>
    </source>
</evidence>
<dbReference type="PROSITE" id="PS51257">
    <property type="entry name" value="PROKAR_LIPOPROTEIN"/>
    <property type="match status" value="1"/>
</dbReference>
<accession>A0A1Y5WTT7</accession>
<comment type="similarity">
    <text evidence="1">Belongs to the serpin family.</text>
</comment>
<dbReference type="EMBL" id="FWXV01000001">
    <property type="protein sequence ID" value="SMC50877.1"/>
    <property type="molecule type" value="Genomic_DNA"/>
</dbReference>
<dbReference type="InterPro" id="IPR042185">
    <property type="entry name" value="Serpin_sf_2"/>
</dbReference>
<dbReference type="AlphaFoldDB" id="A0A1Y5WTT7"/>
<evidence type="ECO:0000256" key="3">
    <source>
        <dbReference type="SAM" id="SignalP"/>
    </source>
</evidence>
<reference evidence="5 6" key="1">
    <citation type="submission" date="2017-04" db="EMBL/GenBank/DDBJ databases">
        <authorList>
            <person name="Afonso C.L."/>
            <person name="Miller P.J."/>
            <person name="Scott M.A."/>
            <person name="Spackman E."/>
            <person name="Goraichik I."/>
            <person name="Dimitrov K.M."/>
            <person name="Suarez D.L."/>
            <person name="Swayne D.E."/>
        </authorList>
    </citation>
    <scope>NUCLEOTIDE SEQUENCE [LARGE SCALE GENOMIC DNA]</scope>
    <source>
        <strain evidence="5 6">DSM 43828</strain>
    </source>
</reference>
<dbReference type="CDD" id="cd19590">
    <property type="entry name" value="serpin_thermopin-like"/>
    <property type="match status" value="1"/>
</dbReference>
<name>A0A1Y5WTT7_KIBAR</name>
<organism evidence="5 6">
    <name type="scientific">Kibdelosporangium aridum</name>
    <dbReference type="NCBI Taxonomy" id="2030"/>
    <lineage>
        <taxon>Bacteria</taxon>
        <taxon>Bacillati</taxon>
        <taxon>Actinomycetota</taxon>
        <taxon>Actinomycetes</taxon>
        <taxon>Pseudonocardiales</taxon>
        <taxon>Pseudonocardiaceae</taxon>
        <taxon>Kibdelosporangium</taxon>
    </lineage>
</organism>
<protein>
    <submittedName>
        <fullName evidence="5">Serpin B</fullName>
    </submittedName>
</protein>
<dbReference type="PANTHER" id="PTHR11461">
    <property type="entry name" value="SERINE PROTEASE INHIBITOR, SERPIN"/>
    <property type="match status" value="1"/>
</dbReference>
<dbReference type="InterPro" id="IPR036186">
    <property type="entry name" value="Serpin_sf"/>
</dbReference>
<dbReference type="GO" id="GO:0005615">
    <property type="term" value="C:extracellular space"/>
    <property type="evidence" value="ECO:0007669"/>
    <property type="project" value="InterPro"/>
</dbReference>
<dbReference type="InterPro" id="IPR023795">
    <property type="entry name" value="Serpin_CS"/>
</dbReference>
<dbReference type="OrthoDB" id="9764871at2"/>
<dbReference type="SMART" id="SM00093">
    <property type="entry name" value="SERPIN"/>
    <property type="match status" value="1"/>
</dbReference>
<dbReference type="InterPro" id="IPR042178">
    <property type="entry name" value="Serpin_sf_1"/>
</dbReference>
<dbReference type="PANTHER" id="PTHR11461:SF211">
    <property type="entry name" value="GH10112P-RELATED"/>
    <property type="match status" value="1"/>
</dbReference>